<dbReference type="AlphaFoldDB" id="A0AAF1KBA5"/>
<sequence>MSEIETPIHKSASQLWREAFKAAADDLDDIELTDQDMAMAYTYYHLGALPFLPVPRWHDAREMDRDTFEALKAAGQAEECGIADVAYEKRCMAYYAEHTAEAAQSLL</sequence>
<proteinExistence type="predicted"/>
<name>A0AAF1KBA5_9HYPH</name>
<keyword evidence="2" id="KW-1185">Reference proteome</keyword>
<accession>A0AAF1KBA5</accession>
<dbReference type="Proteomes" id="UP000249499">
    <property type="component" value="Chromosome"/>
</dbReference>
<reference evidence="1 2" key="1">
    <citation type="journal article" date="2018" name="Sci. Rep.">
        <title>Rhizobium tumorigenes sp. nov., a novel plant tumorigenic bacterium isolated from cane gall tumors on thornless blackberry.</title>
        <authorList>
            <person name="Kuzmanovi N."/>
            <person name="Smalla K."/>
            <person name="Gronow S."/>
            <person name="PuBawska J."/>
        </authorList>
    </citation>
    <scope>NUCLEOTIDE SEQUENCE [LARGE SCALE GENOMIC DNA]</scope>
    <source>
        <strain evidence="1 2">1078</strain>
    </source>
</reference>
<organism evidence="1 2">
    <name type="scientific">Rhizobium tumorigenes</name>
    <dbReference type="NCBI Taxonomy" id="2041385"/>
    <lineage>
        <taxon>Bacteria</taxon>
        <taxon>Pseudomonadati</taxon>
        <taxon>Pseudomonadota</taxon>
        <taxon>Alphaproteobacteria</taxon>
        <taxon>Hyphomicrobiales</taxon>
        <taxon>Rhizobiaceae</taxon>
        <taxon>Rhizobium/Agrobacterium group</taxon>
        <taxon>Rhizobium</taxon>
    </lineage>
</organism>
<evidence type="ECO:0000313" key="1">
    <source>
        <dbReference type="EMBL" id="WFR96871.1"/>
    </source>
</evidence>
<dbReference type="KEGG" id="rtu:PR017_07090"/>
<evidence type="ECO:0000313" key="2">
    <source>
        <dbReference type="Proteomes" id="UP000249499"/>
    </source>
</evidence>
<reference evidence="2" key="2">
    <citation type="journal article" date="2023" name="MicrobiologyOpen">
        <title>Genomics of the tumorigenes clade of the family Rhizobiaceae and description of Rhizobium rhododendri sp. nov.</title>
        <authorList>
            <person name="Kuzmanovic N."/>
            <person name="diCenzo G.C."/>
            <person name="Bunk B."/>
            <person name="Sproeer C."/>
            <person name="Fruehling A."/>
            <person name="Neumann-Schaal M."/>
            <person name="Overmann J."/>
            <person name="Smalla K."/>
        </authorList>
    </citation>
    <scope>NUCLEOTIDE SEQUENCE [LARGE SCALE GENOMIC DNA]</scope>
    <source>
        <strain evidence="2">1078</strain>
    </source>
</reference>
<protein>
    <submittedName>
        <fullName evidence="1">Uncharacterized protein</fullName>
    </submittedName>
</protein>
<dbReference type="RefSeq" id="WP_111221960.1">
    <property type="nucleotide sequence ID" value="NZ_CP117255.1"/>
</dbReference>
<dbReference type="EMBL" id="CP117255">
    <property type="protein sequence ID" value="WFR96871.1"/>
    <property type="molecule type" value="Genomic_DNA"/>
</dbReference>
<gene>
    <name evidence="1" type="ORF">PR017_07090</name>
</gene>